<organism evidence="18 19">
    <name type="scientific">Carpediemonas membranifera</name>
    <dbReference type="NCBI Taxonomy" id="201153"/>
    <lineage>
        <taxon>Eukaryota</taxon>
        <taxon>Metamonada</taxon>
        <taxon>Carpediemonas-like organisms</taxon>
        <taxon>Carpediemonas</taxon>
    </lineage>
</organism>
<dbReference type="InterPro" id="IPR006935">
    <property type="entry name" value="Helicase/UvrB_N"/>
</dbReference>
<dbReference type="InterPro" id="IPR032830">
    <property type="entry name" value="XPB/Ssl2_N"/>
</dbReference>
<dbReference type="EC" id="5.6.2.4" evidence="13"/>
<dbReference type="GO" id="GO:0006289">
    <property type="term" value="P:nucleotide-excision repair"/>
    <property type="evidence" value="ECO:0007669"/>
    <property type="project" value="InterPro"/>
</dbReference>
<comment type="catalytic activity">
    <reaction evidence="14">
        <text>ATP + H2O = ADP + phosphate + H(+)</text>
        <dbReference type="Rhea" id="RHEA:13065"/>
        <dbReference type="ChEBI" id="CHEBI:15377"/>
        <dbReference type="ChEBI" id="CHEBI:15378"/>
        <dbReference type="ChEBI" id="CHEBI:30616"/>
        <dbReference type="ChEBI" id="CHEBI:43474"/>
        <dbReference type="ChEBI" id="CHEBI:456216"/>
        <dbReference type="EC" id="5.6.2.4"/>
    </reaction>
</comment>
<dbReference type="PROSITE" id="PS51194">
    <property type="entry name" value="HELICASE_CTER"/>
    <property type="match status" value="1"/>
</dbReference>
<evidence type="ECO:0000256" key="5">
    <source>
        <dbReference type="ARBA" id="ARBA00022801"/>
    </source>
</evidence>
<gene>
    <name evidence="18" type="ORF">J8273_8163</name>
</gene>
<keyword evidence="8" id="KW-0238">DNA-binding</keyword>
<accession>A0A8J6AR81</accession>
<evidence type="ECO:0000256" key="6">
    <source>
        <dbReference type="ARBA" id="ARBA00022806"/>
    </source>
</evidence>
<protein>
    <recommendedName>
        <fullName evidence="13">DNA 3'-5' helicase</fullName>
        <ecNumber evidence="13">5.6.2.4</ecNumber>
    </recommendedName>
</protein>
<dbReference type="Pfam" id="PF16203">
    <property type="entry name" value="ERCC3_RAD25_C"/>
    <property type="match status" value="1"/>
</dbReference>
<dbReference type="SUPFAM" id="SSF52540">
    <property type="entry name" value="P-loop containing nucleoside triphosphate hydrolases"/>
    <property type="match status" value="1"/>
</dbReference>
<evidence type="ECO:0000256" key="12">
    <source>
        <dbReference type="ARBA" id="ARBA00034617"/>
    </source>
</evidence>
<dbReference type="InterPro" id="IPR001650">
    <property type="entry name" value="Helicase_C-like"/>
</dbReference>
<dbReference type="PANTHER" id="PTHR11274">
    <property type="entry name" value="RAD25/XP-B DNA REPAIR HELICASE"/>
    <property type="match status" value="1"/>
</dbReference>
<dbReference type="CDD" id="cd18789">
    <property type="entry name" value="SF2_C_XPB"/>
    <property type="match status" value="1"/>
</dbReference>
<keyword evidence="11" id="KW-0539">Nucleus</keyword>
<sequence length="761" mass="86002">MRIESDSSAEESDGSDYIAPDDIMDEFVPHASGLKRKGGLISYKHTTRAEEEVEREVVKYKTGSMKNDAGNRPLWVAPDGRIFLEAFNPIYQIAYDFLIAVAEPVSRPSMIHEYRITTNSIFAASSIGLTIDDITQALMKLSKTEVPAKLMAKIKDIATRFRQLAIVQREGRCLVECQRQELLEELIKLLQNAPTVKGRQRQDLKDIFAKGSGVVIESRDEAEVRAEKVGQTDDVLDIPESDDDDTPVKKRTVYYFEARQQAIDYVKEVAHARFPILEEYEWHRDGVPPIPINLKPNVDLRPYQEKSLSKMFSNGRARSGMIVLPCGAGKTLVGVSALCTLKRPTVILCTSGVAVEQWRSQVNLWAMASGDDDVDSHITRFTSGARLPFSDRMHKGEDIDPVVEALDPAYDIIISTYNMMIDRKGGRSAEADQMMKIIAARRWGMLIMDEVHVVASKEFTKAVRSIGAPCKLGLTATLVREDERIKQLYHLIGPKLYEANWLDLKRHGYIADVRCAEVWCPMTAVFYREYLRARDKAQRKLLYAMNPTKVRVCDHLIRHHEGRGDKILVFSDDLTPLKEYARRLGNKPCIHGSSSKAERMEKLQAFAKDPNSNCLFISRIGDNSIDLPNANVLIQISALYGSRRQEAQRLGRVSRPKVPGGISHAIFYTLVSTDTREKFFSSKRSRFLRDQGYSFKVVTSLADRMMATTDGVLGTVNEQEELLAHLKTLQMETEEDADPDETKMRVHRGVARVTRGQKRGR</sequence>
<evidence type="ECO:0000256" key="4">
    <source>
        <dbReference type="ARBA" id="ARBA00022763"/>
    </source>
</evidence>
<dbReference type="Pfam" id="PF04851">
    <property type="entry name" value="ResIII"/>
    <property type="match status" value="1"/>
</dbReference>
<evidence type="ECO:0000259" key="16">
    <source>
        <dbReference type="PROSITE" id="PS51192"/>
    </source>
</evidence>
<keyword evidence="4" id="KW-0227">DNA damage</keyword>
<evidence type="ECO:0000256" key="11">
    <source>
        <dbReference type="ARBA" id="ARBA00023242"/>
    </source>
</evidence>
<dbReference type="Pfam" id="PF13625">
    <property type="entry name" value="Helicase_C_3"/>
    <property type="match status" value="1"/>
</dbReference>
<dbReference type="GO" id="GO:0000112">
    <property type="term" value="C:nucleotide-excision repair factor 3 complex"/>
    <property type="evidence" value="ECO:0007669"/>
    <property type="project" value="TreeGrafter"/>
</dbReference>
<evidence type="ECO:0000256" key="3">
    <source>
        <dbReference type="ARBA" id="ARBA00022741"/>
    </source>
</evidence>
<dbReference type="SMART" id="SM00487">
    <property type="entry name" value="DEXDc"/>
    <property type="match status" value="1"/>
</dbReference>
<dbReference type="EMBL" id="JAHDYR010000066">
    <property type="protein sequence ID" value="KAG9390125.1"/>
    <property type="molecule type" value="Genomic_DNA"/>
</dbReference>
<evidence type="ECO:0000256" key="8">
    <source>
        <dbReference type="ARBA" id="ARBA00023125"/>
    </source>
</evidence>
<feature type="region of interest" description="Disordered" evidence="15">
    <location>
        <begin position="733"/>
        <end position="761"/>
    </location>
</feature>
<dbReference type="AlphaFoldDB" id="A0A8J6AR81"/>
<dbReference type="Proteomes" id="UP000717585">
    <property type="component" value="Unassembled WGS sequence"/>
</dbReference>
<keyword evidence="9" id="KW-0234">DNA repair</keyword>
<dbReference type="InterPro" id="IPR032438">
    <property type="entry name" value="ERCC3_RAD25_C"/>
</dbReference>
<keyword evidence="3" id="KW-0547">Nucleotide-binding</keyword>
<evidence type="ECO:0000256" key="14">
    <source>
        <dbReference type="ARBA" id="ARBA00048988"/>
    </source>
</evidence>
<keyword evidence="7" id="KW-0067">ATP-binding</keyword>
<dbReference type="InterPro" id="IPR027417">
    <property type="entry name" value="P-loop_NTPase"/>
</dbReference>
<evidence type="ECO:0000256" key="2">
    <source>
        <dbReference type="ARBA" id="ARBA00006637"/>
    </source>
</evidence>
<dbReference type="GO" id="GO:0016787">
    <property type="term" value="F:hydrolase activity"/>
    <property type="evidence" value="ECO:0007669"/>
    <property type="project" value="UniProtKB-KW"/>
</dbReference>
<feature type="compositionally biased region" description="Basic residues" evidence="15">
    <location>
        <begin position="745"/>
        <end position="761"/>
    </location>
</feature>
<evidence type="ECO:0000256" key="13">
    <source>
        <dbReference type="ARBA" id="ARBA00034808"/>
    </source>
</evidence>
<evidence type="ECO:0000256" key="7">
    <source>
        <dbReference type="ARBA" id="ARBA00022840"/>
    </source>
</evidence>
<comment type="subcellular location">
    <subcellularLocation>
        <location evidence="1">Nucleus</location>
    </subcellularLocation>
</comment>
<evidence type="ECO:0000259" key="17">
    <source>
        <dbReference type="PROSITE" id="PS51194"/>
    </source>
</evidence>
<evidence type="ECO:0000256" key="9">
    <source>
        <dbReference type="ARBA" id="ARBA00023204"/>
    </source>
</evidence>
<evidence type="ECO:0000256" key="15">
    <source>
        <dbReference type="SAM" id="MobiDB-lite"/>
    </source>
</evidence>
<dbReference type="PROSITE" id="PS51192">
    <property type="entry name" value="HELICASE_ATP_BIND_1"/>
    <property type="match status" value="1"/>
</dbReference>
<dbReference type="GO" id="GO:0005524">
    <property type="term" value="F:ATP binding"/>
    <property type="evidence" value="ECO:0007669"/>
    <property type="project" value="UniProtKB-KW"/>
</dbReference>
<dbReference type="SMART" id="SM00490">
    <property type="entry name" value="HELICc"/>
    <property type="match status" value="1"/>
</dbReference>
<evidence type="ECO:0000256" key="1">
    <source>
        <dbReference type="ARBA" id="ARBA00004123"/>
    </source>
</evidence>
<dbReference type="Gene3D" id="3.40.50.300">
    <property type="entry name" value="P-loop containing nucleotide triphosphate hydrolases"/>
    <property type="match status" value="2"/>
</dbReference>
<comment type="similarity">
    <text evidence="2">Belongs to the helicase family. RAD25/XPB subfamily.</text>
</comment>
<evidence type="ECO:0000313" key="18">
    <source>
        <dbReference type="EMBL" id="KAG9390125.1"/>
    </source>
</evidence>
<dbReference type="InterPro" id="IPR001161">
    <property type="entry name" value="XPB/Ssl2"/>
</dbReference>
<evidence type="ECO:0000313" key="19">
    <source>
        <dbReference type="Proteomes" id="UP000717585"/>
    </source>
</evidence>
<keyword evidence="5" id="KW-0378">Hydrolase</keyword>
<feature type="domain" description="Helicase ATP-binding" evidence="16">
    <location>
        <begin position="311"/>
        <end position="496"/>
    </location>
</feature>
<dbReference type="PANTHER" id="PTHR11274:SF0">
    <property type="entry name" value="GENERAL TRANSCRIPTION AND DNA REPAIR FACTOR IIH HELICASE SUBUNIT XPB"/>
    <property type="match status" value="1"/>
</dbReference>
<dbReference type="GO" id="GO:0043138">
    <property type="term" value="F:3'-5' DNA helicase activity"/>
    <property type="evidence" value="ECO:0007669"/>
    <property type="project" value="UniProtKB-EC"/>
</dbReference>
<dbReference type="NCBIfam" id="TIGR00603">
    <property type="entry name" value="rad25"/>
    <property type="match status" value="1"/>
</dbReference>
<dbReference type="PRINTS" id="PR00851">
    <property type="entry name" value="XRODRMPGMNTB"/>
</dbReference>
<comment type="catalytic activity">
    <reaction evidence="12">
        <text>Couples ATP hydrolysis with the unwinding of duplex DNA by translocating in the 3'-5' direction.</text>
        <dbReference type="EC" id="5.6.2.4"/>
    </reaction>
</comment>
<dbReference type="GO" id="GO:0003677">
    <property type="term" value="F:DNA binding"/>
    <property type="evidence" value="ECO:0007669"/>
    <property type="project" value="UniProtKB-KW"/>
</dbReference>
<name>A0A8J6AR81_9EUKA</name>
<dbReference type="GO" id="GO:0005675">
    <property type="term" value="C:transcription factor TFIIH holo complex"/>
    <property type="evidence" value="ECO:0007669"/>
    <property type="project" value="TreeGrafter"/>
</dbReference>
<feature type="domain" description="Helicase C-terminal" evidence="17">
    <location>
        <begin position="551"/>
        <end position="705"/>
    </location>
</feature>
<comment type="caution">
    <text evidence="18">The sequence shown here is derived from an EMBL/GenBank/DDBJ whole genome shotgun (WGS) entry which is preliminary data.</text>
</comment>
<reference evidence="18" key="1">
    <citation type="submission" date="2021-05" db="EMBL/GenBank/DDBJ databases">
        <title>A free-living protist that lacks canonical eukaryotic 1 DNA replication and segregation systems.</title>
        <authorList>
            <person name="Salas-Leiva D.E."/>
            <person name="Tromer E.C."/>
            <person name="Curtis B.A."/>
            <person name="Jerlstrom-Hultqvist J."/>
            <person name="Kolisko M."/>
            <person name="Yi Z."/>
            <person name="Salas-Leiva J.S."/>
            <person name="Gallot-Lavallee L."/>
            <person name="Kops G.J.P.L."/>
            <person name="Archibald J.M."/>
            <person name="Simpson A.G.B."/>
            <person name="Roger A.J."/>
        </authorList>
    </citation>
    <scope>NUCLEOTIDE SEQUENCE</scope>
    <source>
        <strain evidence="18">BICM</strain>
    </source>
</reference>
<proteinExistence type="inferred from homology"/>
<feature type="region of interest" description="Disordered" evidence="15">
    <location>
        <begin position="1"/>
        <end position="20"/>
    </location>
</feature>
<dbReference type="CDD" id="cd18029">
    <property type="entry name" value="DEXHc_XPB"/>
    <property type="match status" value="1"/>
</dbReference>
<evidence type="ECO:0000256" key="10">
    <source>
        <dbReference type="ARBA" id="ARBA00023235"/>
    </source>
</evidence>
<dbReference type="GO" id="GO:0097550">
    <property type="term" value="C:transcription preinitiation complex"/>
    <property type="evidence" value="ECO:0007669"/>
    <property type="project" value="TreeGrafter"/>
</dbReference>
<keyword evidence="19" id="KW-1185">Reference proteome</keyword>
<keyword evidence="6 18" id="KW-0347">Helicase</keyword>
<dbReference type="GO" id="GO:0006367">
    <property type="term" value="P:transcription initiation at RNA polymerase II promoter"/>
    <property type="evidence" value="ECO:0007669"/>
    <property type="project" value="InterPro"/>
</dbReference>
<dbReference type="InterPro" id="IPR014001">
    <property type="entry name" value="Helicase_ATP-bd"/>
</dbReference>
<dbReference type="OrthoDB" id="10262986at2759"/>
<dbReference type="InterPro" id="IPR050615">
    <property type="entry name" value="ATP-dep_DNA_Helicase"/>
</dbReference>
<keyword evidence="10" id="KW-0413">Isomerase</keyword>